<dbReference type="InterPro" id="IPR036832">
    <property type="entry name" value="PPK_N_dom_sf"/>
</dbReference>
<evidence type="ECO:0000256" key="1">
    <source>
        <dbReference type="ARBA" id="ARBA00022553"/>
    </source>
</evidence>
<dbReference type="InterPro" id="IPR041108">
    <property type="entry name" value="PP_kinase_C_1"/>
</dbReference>
<evidence type="ECO:0000256" key="4">
    <source>
        <dbReference type="ARBA" id="ARBA00022777"/>
    </source>
</evidence>
<dbReference type="InterPro" id="IPR025200">
    <property type="entry name" value="PPK_C_dom2"/>
</dbReference>
<evidence type="ECO:0000259" key="8">
    <source>
        <dbReference type="Pfam" id="PF02503"/>
    </source>
</evidence>
<dbReference type="Pfam" id="PF13089">
    <property type="entry name" value="PP_kinase_N"/>
    <property type="match status" value="1"/>
</dbReference>
<accession>A0A9X2B036</accession>
<dbReference type="Gene3D" id="3.30.870.10">
    <property type="entry name" value="Endonuclease Chain A"/>
    <property type="match status" value="2"/>
</dbReference>
<dbReference type="SUPFAM" id="SSF140356">
    <property type="entry name" value="PPK N-terminal domain-like"/>
    <property type="match status" value="1"/>
</dbReference>
<feature type="binding site" evidence="6">
    <location>
        <position position="45"/>
    </location>
    <ligand>
        <name>ATP</name>
        <dbReference type="ChEBI" id="CHEBI:30616"/>
    </ligand>
</feature>
<feature type="binding site" evidence="6">
    <location>
        <position position="466"/>
    </location>
    <ligand>
        <name>ATP</name>
        <dbReference type="ChEBI" id="CHEBI:30616"/>
    </ligand>
</feature>
<dbReference type="PANTHER" id="PTHR30218">
    <property type="entry name" value="POLYPHOSPHATE KINASE"/>
    <property type="match status" value="1"/>
</dbReference>
<dbReference type="PANTHER" id="PTHR30218:SF0">
    <property type="entry name" value="POLYPHOSPHATE KINASE"/>
    <property type="match status" value="1"/>
</dbReference>
<comment type="PTM">
    <text evidence="6 7">An intermediate of this reaction is the autophosphorylated ppk in which a phosphate is covalently linked to a histidine residue through a N-P bond.</text>
</comment>
<organism evidence="12 13">
    <name type="scientific">Vibrio gelatinilyticus</name>
    <dbReference type="NCBI Taxonomy" id="2893468"/>
    <lineage>
        <taxon>Bacteria</taxon>
        <taxon>Pseudomonadati</taxon>
        <taxon>Pseudomonadota</taxon>
        <taxon>Gammaproteobacteria</taxon>
        <taxon>Vibrionales</taxon>
        <taxon>Vibrionaceae</taxon>
        <taxon>Vibrio</taxon>
    </lineage>
</organism>
<dbReference type="SUPFAM" id="SSF143724">
    <property type="entry name" value="PHP14-like"/>
    <property type="match status" value="1"/>
</dbReference>
<dbReference type="InterPro" id="IPR024953">
    <property type="entry name" value="PP_kinase_middle"/>
</dbReference>
<dbReference type="GO" id="GO:0006799">
    <property type="term" value="P:polyphosphate biosynthetic process"/>
    <property type="evidence" value="ECO:0007669"/>
    <property type="project" value="UniProtKB-UniRule"/>
</dbReference>
<keyword evidence="5 6" id="KW-0067">ATP-binding</keyword>
<comment type="similarity">
    <text evidence="6 7">Belongs to the polyphosphate kinase 1 (PPK1) family.</text>
</comment>
<keyword evidence="6" id="KW-0479">Metal-binding</keyword>
<dbReference type="InterPro" id="IPR036830">
    <property type="entry name" value="PP_kinase_middle_dom_sf"/>
</dbReference>
<comment type="cofactor">
    <cofactor evidence="6">
        <name>Mg(2+)</name>
        <dbReference type="ChEBI" id="CHEBI:18420"/>
    </cofactor>
</comment>
<dbReference type="PIRSF" id="PIRSF015589">
    <property type="entry name" value="PP_kinase"/>
    <property type="match status" value="1"/>
</dbReference>
<feature type="domain" description="Polyphosphate kinase middle" evidence="8">
    <location>
        <begin position="118"/>
        <end position="303"/>
    </location>
</feature>
<dbReference type="CDD" id="cd09167">
    <property type="entry name" value="PLDc_EcPPK1_C2_like"/>
    <property type="match status" value="1"/>
</dbReference>
<dbReference type="Gene3D" id="3.30.1840.10">
    <property type="entry name" value="Polyphosphate kinase middle domain"/>
    <property type="match status" value="1"/>
</dbReference>
<keyword evidence="4 6" id="KW-0418">Kinase</keyword>
<feature type="domain" description="Polyphosphate kinase N-terminal" evidence="9">
    <location>
        <begin position="7"/>
        <end position="109"/>
    </location>
</feature>
<dbReference type="SUPFAM" id="SSF56024">
    <property type="entry name" value="Phospholipase D/nuclease"/>
    <property type="match status" value="2"/>
</dbReference>
<evidence type="ECO:0000256" key="6">
    <source>
        <dbReference type="HAMAP-Rule" id="MF_00347"/>
    </source>
</evidence>
<dbReference type="NCBIfam" id="TIGR03705">
    <property type="entry name" value="poly_P_kin"/>
    <property type="match status" value="1"/>
</dbReference>
<dbReference type="EMBL" id="JAJNNZ010000016">
    <property type="protein sequence ID" value="MCJ2378372.1"/>
    <property type="molecule type" value="Genomic_DNA"/>
</dbReference>
<evidence type="ECO:0000259" key="11">
    <source>
        <dbReference type="Pfam" id="PF17941"/>
    </source>
</evidence>
<dbReference type="EC" id="2.7.4.1" evidence="6 7"/>
<feature type="binding site" evidence="6">
    <location>
        <position position="590"/>
    </location>
    <ligand>
        <name>ATP</name>
        <dbReference type="ChEBI" id="CHEBI:30616"/>
    </ligand>
</feature>
<dbReference type="NCBIfam" id="NF003917">
    <property type="entry name" value="PRK05443.1-1"/>
    <property type="match status" value="1"/>
</dbReference>
<dbReference type="Pfam" id="PF13090">
    <property type="entry name" value="PP_kinase_C"/>
    <property type="match status" value="1"/>
</dbReference>
<evidence type="ECO:0000256" key="3">
    <source>
        <dbReference type="ARBA" id="ARBA00022741"/>
    </source>
</evidence>
<reference evidence="12" key="1">
    <citation type="submission" date="2021-11" db="EMBL/GenBank/DDBJ databases">
        <title>Vibrio ZSDE26 sp. nov. and Vibrio ZSDZ34 sp. nov., isolated from coastal seawater in Qingdao.</title>
        <authorList>
            <person name="Zhang P."/>
        </authorList>
    </citation>
    <scope>NUCLEOTIDE SEQUENCE</scope>
    <source>
        <strain evidence="12">ZSDZ34</strain>
    </source>
</reference>
<feature type="domain" description="Polyphosphate kinase C-terminal" evidence="10">
    <location>
        <begin position="501"/>
        <end position="672"/>
    </location>
</feature>
<keyword evidence="2 6" id="KW-0808">Transferase</keyword>
<comment type="catalytic activity">
    <reaction evidence="6 7">
        <text>[phosphate](n) + ATP = [phosphate](n+1) + ADP</text>
        <dbReference type="Rhea" id="RHEA:19573"/>
        <dbReference type="Rhea" id="RHEA-COMP:9859"/>
        <dbReference type="Rhea" id="RHEA-COMP:14280"/>
        <dbReference type="ChEBI" id="CHEBI:16838"/>
        <dbReference type="ChEBI" id="CHEBI:30616"/>
        <dbReference type="ChEBI" id="CHEBI:456216"/>
        <dbReference type="EC" id="2.7.4.1"/>
    </reaction>
</comment>
<dbReference type="InterPro" id="IPR025198">
    <property type="entry name" value="PPK_N_dom"/>
</dbReference>
<evidence type="ECO:0000313" key="12">
    <source>
        <dbReference type="EMBL" id="MCJ2378372.1"/>
    </source>
</evidence>
<dbReference type="GO" id="GO:0008976">
    <property type="term" value="F:polyphosphate kinase activity"/>
    <property type="evidence" value="ECO:0007669"/>
    <property type="project" value="UniProtKB-UniRule"/>
</dbReference>
<dbReference type="InterPro" id="IPR003414">
    <property type="entry name" value="PP_kinase"/>
</dbReference>
<keyword evidence="1 6" id="KW-0597">Phosphoprotein</keyword>
<dbReference type="GO" id="GO:0005524">
    <property type="term" value="F:ATP binding"/>
    <property type="evidence" value="ECO:0007669"/>
    <property type="project" value="UniProtKB-KW"/>
</dbReference>
<proteinExistence type="inferred from homology"/>
<dbReference type="Gene3D" id="1.20.58.310">
    <property type="entry name" value="Polyphosphate kinase N-terminal domain"/>
    <property type="match status" value="1"/>
</dbReference>
<dbReference type="Pfam" id="PF17941">
    <property type="entry name" value="PP_kinase_C_1"/>
    <property type="match status" value="1"/>
</dbReference>
<feature type="active site" description="Phosphohistidine intermediate" evidence="6">
    <location>
        <position position="433"/>
    </location>
</feature>
<evidence type="ECO:0000313" key="13">
    <source>
        <dbReference type="Proteomes" id="UP001139488"/>
    </source>
</evidence>
<feature type="binding site" evidence="6">
    <location>
        <position position="562"/>
    </location>
    <ligand>
        <name>ATP</name>
        <dbReference type="ChEBI" id="CHEBI:30616"/>
    </ligand>
</feature>
<evidence type="ECO:0000259" key="9">
    <source>
        <dbReference type="Pfam" id="PF13089"/>
    </source>
</evidence>
<sequence>MSTLKLFVDKELSWLSFNERVLQEAQDPNVPLVERVRFLGIYSNNLDEFYKVRFANIQRRILLHQRKDKRQHYCVLLEKMQSKVHELNHRFESIYNKLVIQLARNDIYLVNESQLSVEQQSWVKQFFQQRILAHLTPLWINKNCDLLTSLKDEQSYLVVEAKQNKTSRYSLLEIPSQVLPRFILVPQQPDRPRKTLILLDNIIRLCLDDIYQNVIEYNSLNCFAIKMTRDAAYELSGEAERNLIELMSESLNQRLTALPVRFIYQRDMPKELLDILQKKLEMSSFDSIIPSGRYHNYKDLAQFPNLGPTYLEYQALPPLNHPQFEGYPTPFAAIRANDILLYYPYHTFAHLTELIRLSSFDPAVTQIKISIYRVAKDSRLMHSLMEATRNGKLVTVVVELQARFDEQTNIEWAQTLNHAGVRVVFGAPGLKIHSKLLLIVREEQQSSQCYAYIGTGNFHEWTAAKYTDFGLITADPVITKDVNKVFKYIEKPYQSVSFSQLIVSPKNSRKRFYQLIDFEMAQALRGEKAELILKLNNLADRKLIKKLYDASSVGVKIHLIIRGMCSLIPGIKDISDTITVTSIVDRYLEHPRVIIAYNQGDPKVFISSADWMRRNMDHRIEVTAPILCEQLKKTIIDIIDLQQKDTVKARVIDEKMSNHYVTTNRPKKLRSQIAIYDYLKRQQLAPYPNTSDAPYED</sequence>
<dbReference type="HAMAP" id="MF_00347">
    <property type="entry name" value="Polyphosphate_kinase"/>
    <property type="match status" value="1"/>
</dbReference>
<comment type="caution">
    <text evidence="12">The sequence shown here is derived from an EMBL/GenBank/DDBJ whole genome shotgun (WGS) entry which is preliminary data.</text>
</comment>
<keyword evidence="6" id="KW-0460">Magnesium</keyword>
<evidence type="ECO:0000256" key="2">
    <source>
        <dbReference type="ARBA" id="ARBA00022679"/>
    </source>
</evidence>
<keyword evidence="3 6" id="KW-0547">Nucleotide-binding</keyword>
<dbReference type="GO" id="GO:0046872">
    <property type="term" value="F:metal ion binding"/>
    <property type="evidence" value="ECO:0007669"/>
    <property type="project" value="UniProtKB-KW"/>
</dbReference>
<gene>
    <name evidence="12" type="primary">ppk1</name>
    <name evidence="6" type="synonym">ppk</name>
    <name evidence="12" type="ORF">LNL84_16260</name>
</gene>
<protein>
    <recommendedName>
        <fullName evidence="6 7">Polyphosphate kinase</fullName>
        <ecNumber evidence="6 7">2.7.4.1</ecNumber>
    </recommendedName>
    <alternativeName>
        <fullName evidence="6">ATP-polyphosphate phosphotransferase</fullName>
    </alternativeName>
    <alternativeName>
        <fullName evidence="6">Polyphosphoric acid kinase</fullName>
    </alternativeName>
</protein>
<feature type="binding site" evidence="6">
    <location>
        <position position="373"/>
    </location>
    <ligand>
        <name>Mg(2+)</name>
        <dbReference type="ChEBI" id="CHEBI:18420"/>
    </ligand>
</feature>
<name>A0A9X2B036_9VIBR</name>
<dbReference type="RefSeq" id="WP_244358656.1">
    <property type="nucleotide sequence ID" value="NZ_JAJNNZ010000016.1"/>
</dbReference>
<evidence type="ECO:0000256" key="7">
    <source>
        <dbReference type="RuleBase" id="RU003800"/>
    </source>
</evidence>
<feature type="domain" description="Polyphosphate kinase C-terminal" evidence="11">
    <location>
        <begin position="331"/>
        <end position="494"/>
    </location>
</feature>
<feature type="binding site" evidence="6">
    <location>
        <position position="403"/>
    </location>
    <ligand>
        <name>Mg(2+)</name>
        <dbReference type="ChEBI" id="CHEBI:18420"/>
    </ligand>
</feature>
<evidence type="ECO:0000259" key="10">
    <source>
        <dbReference type="Pfam" id="PF13090"/>
    </source>
</evidence>
<dbReference type="Pfam" id="PF02503">
    <property type="entry name" value="PP_kinase"/>
    <property type="match status" value="1"/>
</dbReference>
<dbReference type="GO" id="GO:0009358">
    <property type="term" value="C:polyphosphate kinase complex"/>
    <property type="evidence" value="ECO:0007669"/>
    <property type="project" value="InterPro"/>
</dbReference>
<keyword evidence="13" id="KW-1185">Reference proteome</keyword>
<dbReference type="Proteomes" id="UP001139488">
    <property type="component" value="Unassembled WGS sequence"/>
</dbReference>
<comment type="function">
    <text evidence="6 7">Catalyzes the reversible transfer of the terminal phosphate of ATP to form a long-chain polyphosphate (polyP).</text>
</comment>
<evidence type="ECO:0000256" key="5">
    <source>
        <dbReference type="ARBA" id="ARBA00022840"/>
    </source>
</evidence>
<dbReference type="AlphaFoldDB" id="A0A9X2B036"/>